<keyword evidence="3" id="KW-1185">Reference proteome</keyword>
<protein>
    <recommendedName>
        <fullName evidence="1">Ig-like domain-containing protein</fullName>
    </recommendedName>
</protein>
<proteinExistence type="predicted"/>
<dbReference type="PROSITE" id="PS50835">
    <property type="entry name" value="IG_LIKE"/>
    <property type="match status" value="1"/>
</dbReference>
<feature type="domain" description="Ig-like" evidence="1">
    <location>
        <begin position="92"/>
        <end position="159"/>
    </location>
</feature>
<dbReference type="Proteomes" id="UP000647587">
    <property type="component" value="Unassembled WGS sequence"/>
</dbReference>
<sequence length="233" mass="26121">MPVLRRNMKGMTPAHPWLAQLPALQQALRTDVLISLPTAHRLVGIPSAPTPADLILLASCTLGLYVHRYVGLTAQRYGQQVSVPYLSLSRTPEIREKHIVRSLLALAEARYMLRCPANPTPGVEPETPVLWQVQAHQKPSGAGSAGASIADAVYQCEVSTPAGRRLLIIPVEDDSGEYERGRVEEHMMTYARVGPQIWVAGTWQRQRELFTIWQALYPERMNFYPLLSCWWDA</sequence>
<name>A0ABQ2F1Y1_9DEIO</name>
<dbReference type="EMBL" id="BMPP01000019">
    <property type="protein sequence ID" value="GGK39107.1"/>
    <property type="molecule type" value="Genomic_DNA"/>
</dbReference>
<evidence type="ECO:0000259" key="1">
    <source>
        <dbReference type="PROSITE" id="PS50835"/>
    </source>
</evidence>
<organism evidence="2 3">
    <name type="scientific">Deinococcus malanensis</name>
    <dbReference type="NCBI Taxonomy" id="1706855"/>
    <lineage>
        <taxon>Bacteria</taxon>
        <taxon>Thermotogati</taxon>
        <taxon>Deinococcota</taxon>
        <taxon>Deinococci</taxon>
        <taxon>Deinococcales</taxon>
        <taxon>Deinococcaceae</taxon>
        <taxon>Deinococcus</taxon>
    </lineage>
</organism>
<accession>A0ABQ2F1Y1</accession>
<reference evidence="3" key="1">
    <citation type="journal article" date="2019" name="Int. J. Syst. Evol. Microbiol.">
        <title>The Global Catalogue of Microorganisms (GCM) 10K type strain sequencing project: providing services to taxonomists for standard genome sequencing and annotation.</title>
        <authorList>
            <consortium name="The Broad Institute Genomics Platform"/>
            <consortium name="The Broad Institute Genome Sequencing Center for Infectious Disease"/>
            <person name="Wu L."/>
            <person name="Ma J."/>
        </authorList>
    </citation>
    <scope>NUCLEOTIDE SEQUENCE [LARGE SCALE GENOMIC DNA]</scope>
    <source>
        <strain evidence="3">JCM 30331</strain>
    </source>
</reference>
<evidence type="ECO:0000313" key="2">
    <source>
        <dbReference type="EMBL" id="GGK39107.1"/>
    </source>
</evidence>
<dbReference type="InterPro" id="IPR007110">
    <property type="entry name" value="Ig-like_dom"/>
</dbReference>
<comment type="caution">
    <text evidence="2">The sequence shown here is derived from an EMBL/GenBank/DDBJ whole genome shotgun (WGS) entry which is preliminary data.</text>
</comment>
<gene>
    <name evidence="2" type="ORF">GCM10008955_36160</name>
</gene>
<evidence type="ECO:0000313" key="3">
    <source>
        <dbReference type="Proteomes" id="UP000647587"/>
    </source>
</evidence>